<accession>A0A015MWR3</accession>
<dbReference type="SMR" id="A0A015MWR3"/>
<keyword evidence="5" id="KW-1185">Reference proteome</keyword>
<dbReference type="HOGENOM" id="CLU_000288_7_12_1"/>
<dbReference type="Pfam" id="PF08238">
    <property type="entry name" value="Sel1"/>
    <property type="match status" value="6"/>
</dbReference>
<dbReference type="GO" id="GO:0004672">
    <property type="term" value="F:protein kinase activity"/>
    <property type="evidence" value="ECO:0007669"/>
    <property type="project" value="InterPro"/>
</dbReference>
<dbReference type="PANTHER" id="PTHR11102">
    <property type="entry name" value="SEL-1-LIKE PROTEIN"/>
    <property type="match status" value="1"/>
</dbReference>
<feature type="domain" description="Protein kinase" evidence="3">
    <location>
        <begin position="37"/>
        <end position="305"/>
    </location>
</feature>
<dbReference type="SUPFAM" id="SSF81901">
    <property type="entry name" value="HCP-like"/>
    <property type="match status" value="1"/>
</dbReference>
<dbReference type="GO" id="GO:0005524">
    <property type="term" value="F:ATP binding"/>
    <property type="evidence" value="ECO:0007669"/>
    <property type="project" value="UniProtKB-UniRule"/>
</dbReference>
<dbReference type="Pfam" id="PF07714">
    <property type="entry name" value="PK_Tyr_Ser-Thr"/>
    <property type="match status" value="1"/>
</dbReference>
<comment type="similarity">
    <text evidence="1">Belongs to the sel-1 family.</text>
</comment>
<sequence>MSNNTEHKVIANSNEWINWIEESIAKGYTKYYDYKHFNNIQEIGFGCFGKVYRANWKNSHDFLALKSFINFNIAAKEIVNELKLQRDVDFHENIIRFYGISTENQSDNSGKYFLVMEYVDSGTLRNYLSEHSENLIWNDKLNLALQLANAISWLHDKEIMHHDLHSNNILVQKKAIKLADFGLSKRIKKLINFQSNLFEIVAYIDPRIFNIKGDINNQNQVYSLNKKSDIYSIGILFWELSSGRPPFCNKSYNIDLAMEILQGLRENPIPNTPEGYVKIYTECWNNDPDKRPTANQIIIKLNEIISDFQQNNFGDIQLSSITISENNNNLLHEKMSQIIQNFSKINIKEKEPSISSSLIIDNFSMVVNELTILLENIETNRGKYEIINYLKNHNITSQEFYNWLLNNQDNSDSIVLLGVLNHFGIVICVDEQKAFGLYLNAAILGNVYGIICLGYCYGEGIGTSINKQKAFELFQEAANLGNSRGIYNLGYCYLNGIGISVDKQMAFESCQKVASKGFALGMAGLGYCYEKGFGTSVDGKKAFELYQKAANLGNVLGICNLGCCYLNGLGTSVDNQKAFEIFQNAADMGDNSAQYNLAYMYENGKGIEKDIDQAIYWYKKSAEQGDQDAQDKINELINNY</sequence>
<dbReference type="SMART" id="SM00671">
    <property type="entry name" value="SEL1"/>
    <property type="match status" value="6"/>
</dbReference>
<dbReference type="InterPro" id="IPR050767">
    <property type="entry name" value="Sel1_AlgK"/>
</dbReference>
<dbReference type="InterPro" id="IPR001245">
    <property type="entry name" value="Ser-Thr/Tyr_kinase_cat_dom"/>
</dbReference>
<dbReference type="InterPro" id="IPR017441">
    <property type="entry name" value="Protein_kinase_ATP_BS"/>
</dbReference>
<dbReference type="AlphaFoldDB" id="A0A015MWR3"/>
<dbReference type="InterPro" id="IPR006597">
    <property type="entry name" value="Sel1-like"/>
</dbReference>
<protein>
    <submittedName>
        <fullName evidence="4">Ste7p</fullName>
    </submittedName>
</protein>
<proteinExistence type="inferred from homology"/>
<feature type="binding site" evidence="2">
    <location>
        <position position="76"/>
    </location>
    <ligand>
        <name>ATP</name>
        <dbReference type="ChEBI" id="CHEBI:30616"/>
    </ligand>
</feature>
<dbReference type="InterPro" id="IPR011009">
    <property type="entry name" value="Kinase-like_dom_sf"/>
</dbReference>
<evidence type="ECO:0000313" key="4">
    <source>
        <dbReference type="EMBL" id="EXX71188.1"/>
    </source>
</evidence>
<keyword evidence="2" id="KW-0547">Nucleotide-binding</keyword>
<dbReference type="Gene3D" id="1.10.510.10">
    <property type="entry name" value="Transferase(Phosphotransferase) domain 1"/>
    <property type="match status" value="1"/>
</dbReference>
<reference evidence="4 5" key="1">
    <citation type="submission" date="2014-02" db="EMBL/GenBank/DDBJ databases">
        <title>Single nucleus genome sequencing reveals high similarity among nuclei of an endomycorrhizal fungus.</title>
        <authorList>
            <person name="Lin K."/>
            <person name="Geurts R."/>
            <person name="Zhang Z."/>
            <person name="Limpens E."/>
            <person name="Saunders D.G."/>
            <person name="Mu D."/>
            <person name="Pang E."/>
            <person name="Cao H."/>
            <person name="Cha H."/>
            <person name="Lin T."/>
            <person name="Zhou Q."/>
            <person name="Shang Y."/>
            <person name="Li Y."/>
            <person name="Ivanov S."/>
            <person name="Sharma T."/>
            <person name="Velzen R.V."/>
            <person name="Ruijter N.D."/>
            <person name="Aanen D.K."/>
            <person name="Win J."/>
            <person name="Kamoun S."/>
            <person name="Bisseling T."/>
            <person name="Huang S."/>
        </authorList>
    </citation>
    <scope>NUCLEOTIDE SEQUENCE [LARGE SCALE GENOMIC DNA]</scope>
    <source>
        <strain evidence="5">DAOM197198w</strain>
    </source>
</reference>
<dbReference type="SUPFAM" id="SSF56112">
    <property type="entry name" value="Protein kinase-like (PK-like)"/>
    <property type="match status" value="1"/>
</dbReference>
<dbReference type="EMBL" id="JEMT01016211">
    <property type="protein sequence ID" value="EXX71188.1"/>
    <property type="molecule type" value="Genomic_DNA"/>
</dbReference>
<dbReference type="Gene3D" id="1.25.40.10">
    <property type="entry name" value="Tetratricopeptide repeat domain"/>
    <property type="match status" value="1"/>
</dbReference>
<dbReference type="InterPro" id="IPR000719">
    <property type="entry name" value="Prot_kinase_dom"/>
</dbReference>
<gene>
    <name evidence="4" type="ORF">RirG_080730</name>
</gene>
<dbReference type="OrthoDB" id="2333064at2759"/>
<evidence type="ECO:0000256" key="2">
    <source>
        <dbReference type="PROSITE-ProRule" id="PRU10141"/>
    </source>
</evidence>
<dbReference type="PANTHER" id="PTHR11102:SF160">
    <property type="entry name" value="ERAD-ASSOCIATED E3 UBIQUITIN-PROTEIN LIGASE COMPONENT HRD3"/>
    <property type="match status" value="1"/>
</dbReference>
<evidence type="ECO:0000256" key="1">
    <source>
        <dbReference type="ARBA" id="ARBA00038101"/>
    </source>
</evidence>
<evidence type="ECO:0000313" key="5">
    <source>
        <dbReference type="Proteomes" id="UP000022910"/>
    </source>
</evidence>
<name>A0A015MWR3_RHIIW</name>
<dbReference type="PRINTS" id="PR00109">
    <property type="entry name" value="TYRKINASE"/>
</dbReference>
<dbReference type="PROSITE" id="PS50011">
    <property type="entry name" value="PROTEIN_KINASE_DOM"/>
    <property type="match status" value="1"/>
</dbReference>
<keyword evidence="2" id="KW-0067">ATP-binding</keyword>
<organism evidence="4 5">
    <name type="scientific">Rhizophagus irregularis (strain DAOM 197198w)</name>
    <name type="common">Glomus intraradices</name>
    <dbReference type="NCBI Taxonomy" id="1432141"/>
    <lineage>
        <taxon>Eukaryota</taxon>
        <taxon>Fungi</taxon>
        <taxon>Fungi incertae sedis</taxon>
        <taxon>Mucoromycota</taxon>
        <taxon>Glomeromycotina</taxon>
        <taxon>Glomeromycetes</taxon>
        <taxon>Glomerales</taxon>
        <taxon>Glomeraceae</taxon>
        <taxon>Rhizophagus</taxon>
    </lineage>
</organism>
<comment type="caution">
    <text evidence="4">The sequence shown here is derived from an EMBL/GenBank/DDBJ whole genome shotgun (WGS) entry which is preliminary data.</text>
</comment>
<dbReference type="Proteomes" id="UP000022910">
    <property type="component" value="Unassembled WGS sequence"/>
</dbReference>
<evidence type="ECO:0000259" key="3">
    <source>
        <dbReference type="PROSITE" id="PS50011"/>
    </source>
</evidence>
<dbReference type="InterPro" id="IPR011990">
    <property type="entry name" value="TPR-like_helical_dom_sf"/>
</dbReference>
<dbReference type="PROSITE" id="PS00107">
    <property type="entry name" value="PROTEIN_KINASE_ATP"/>
    <property type="match status" value="1"/>
</dbReference>